<reference evidence="2" key="1">
    <citation type="submission" date="2023-07" db="EMBL/GenBank/DDBJ databases">
        <title>draft genome sequence of fig (Ficus carica).</title>
        <authorList>
            <person name="Takahashi T."/>
            <person name="Nishimura K."/>
        </authorList>
    </citation>
    <scope>NUCLEOTIDE SEQUENCE</scope>
</reference>
<comment type="caution">
    <text evidence="2">The sequence shown here is derived from an EMBL/GenBank/DDBJ whole genome shotgun (WGS) entry which is preliminary data.</text>
</comment>
<feature type="region of interest" description="Disordered" evidence="1">
    <location>
        <begin position="1"/>
        <end position="66"/>
    </location>
</feature>
<feature type="compositionally biased region" description="Low complexity" evidence="1">
    <location>
        <begin position="51"/>
        <end position="66"/>
    </location>
</feature>
<gene>
    <name evidence="2" type="ORF">TIFTF001_016129</name>
</gene>
<proteinExistence type="predicted"/>
<evidence type="ECO:0000313" key="3">
    <source>
        <dbReference type="Proteomes" id="UP001187192"/>
    </source>
</evidence>
<name>A0AA88AT01_FICCA</name>
<feature type="compositionally biased region" description="Basic and acidic residues" evidence="1">
    <location>
        <begin position="8"/>
        <end position="29"/>
    </location>
</feature>
<dbReference type="AlphaFoldDB" id="A0AA88AT01"/>
<dbReference type="Proteomes" id="UP001187192">
    <property type="component" value="Unassembled WGS sequence"/>
</dbReference>
<evidence type="ECO:0000313" key="2">
    <source>
        <dbReference type="EMBL" id="GMN46941.1"/>
    </source>
</evidence>
<organism evidence="2 3">
    <name type="scientific">Ficus carica</name>
    <name type="common">Common fig</name>
    <dbReference type="NCBI Taxonomy" id="3494"/>
    <lineage>
        <taxon>Eukaryota</taxon>
        <taxon>Viridiplantae</taxon>
        <taxon>Streptophyta</taxon>
        <taxon>Embryophyta</taxon>
        <taxon>Tracheophyta</taxon>
        <taxon>Spermatophyta</taxon>
        <taxon>Magnoliopsida</taxon>
        <taxon>eudicotyledons</taxon>
        <taxon>Gunneridae</taxon>
        <taxon>Pentapetalae</taxon>
        <taxon>rosids</taxon>
        <taxon>fabids</taxon>
        <taxon>Rosales</taxon>
        <taxon>Moraceae</taxon>
        <taxon>Ficeae</taxon>
        <taxon>Ficus</taxon>
    </lineage>
</organism>
<keyword evidence="3" id="KW-1185">Reference proteome</keyword>
<sequence length="66" mass="7120">MPEQPSARSDHREKKANNKEEKPAMREGHTPPTTGNASPRTDPTPSPSPRSPVLVVSTSPRYGSAI</sequence>
<protein>
    <submittedName>
        <fullName evidence="2">Uncharacterized protein</fullName>
    </submittedName>
</protein>
<accession>A0AA88AT01</accession>
<evidence type="ECO:0000256" key="1">
    <source>
        <dbReference type="SAM" id="MobiDB-lite"/>
    </source>
</evidence>
<dbReference type="EMBL" id="BTGU01000024">
    <property type="protein sequence ID" value="GMN46941.1"/>
    <property type="molecule type" value="Genomic_DNA"/>
</dbReference>